<evidence type="ECO:0000313" key="2">
    <source>
        <dbReference type="EMBL" id="MBA5725018.1"/>
    </source>
</evidence>
<accession>A0ABR5ZLB8</accession>
<evidence type="ECO:0000313" key="3">
    <source>
        <dbReference type="Proteomes" id="UP001516390"/>
    </source>
</evidence>
<reference evidence="2 3" key="1">
    <citation type="submission" date="2017-09" db="EMBL/GenBank/DDBJ databases">
        <authorList>
            <person name="Jakob F."/>
        </authorList>
    </citation>
    <scope>NUCLEOTIDE SEQUENCE [LARGE SCALE GENOMIC DNA]</scope>
    <source>
        <strain evidence="2 3">TMW 2.1880</strain>
    </source>
</reference>
<keyword evidence="1" id="KW-0472">Membrane</keyword>
<dbReference type="EMBL" id="NWUS01000001">
    <property type="protein sequence ID" value="MBA5725018.1"/>
    <property type="molecule type" value="Genomic_DNA"/>
</dbReference>
<name>A0ABR5ZLB8_9PROT</name>
<comment type="caution">
    <text evidence="2">The sequence shown here is derived from an EMBL/GenBank/DDBJ whole genome shotgun (WGS) entry which is preliminary data.</text>
</comment>
<feature type="transmembrane region" description="Helical" evidence="1">
    <location>
        <begin position="46"/>
        <end position="65"/>
    </location>
</feature>
<organism evidence="2 3">
    <name type="scientific">Bombella favorum</name>
    <dbReference type="NCBI Taxonomy" id="2039164"/>
    <lineage>
        <taxon>Bacteria</taxon>
        <taxon>Pseudomonadati</taxon>
        <taxon>Pseudomonadota</taxon>
        <taxon>Alphaproteobacteria</taxon>
        <taxon>Acetobacterales</taxon>
        <taxon>Acetobacteraceae</taxon>
        <taxon>Bombella</taxon>
    </lineage>
</organism>
<dbReference type="Proteomes" id="UP001516390">
    <property type="component" value="Unassembled WGS sequence"/>
</dbReference>
<keyword evidence="1" id="KW-1133">Transmembrane helix</keyword>
<proteinExistence type="predicted"/>
<feature type="transmembrane region" description="Helical" evidence="1">
    <location>
        <begin position="12"/>
        <end position="40"/>
    </location>
</feature>
<protein>
    <submittedName>
        <fullName evidence="2">Uncharacterized protein</fullName>
    </submittedName>
</protein>
<sequence length="77" mass="9041">MKKIIKYTSVFLKGLFIDFFITFLITIIVAVFTLSIFYVFGIKHKNIFFTLSIVIIPSVIVPFIYEKARKNKKSKKM</sequence>
<keyword evidence="1" id="KW-0812">Transmembrane</keyword>
<evidence type="ECO:0000256" key="1">
    <source>
        <dbReference type="SAM" id="Phobius"/>
    </source>
</evidence>
<keyword evidence="3" id="KW-1185">Reference proteome</keyword>
<gene>
    <name evidence="2" type="ORF">CPA57_01830</name>
</gene>